<dbReference type="RefSeq" id="WP_039680581.1">
    <property type="nucleotide sequence ID" value="NZ_JAWGXO010000012.1"/>
</dbReference>
<dbReference type="Pfam" id="PF03772">
    <property type="entry name" value="Competence"/>
    <property type="match status" value="1"/>
</dbReference>
<dbReference type="InterPro" id="IPR052159">
    <property type="entry name" value="Competence_DNA_uptake"/>
</dbReference>
<evidence type="ECO:0000259" key="7">
    <source>
        <dbReference type="Pfam" id="PF03772"/>
    </source>
</evidence>
<dbReference type="GO" id="GO:0005886">
    <property type="term" value="C:plasma membrane"/>
    <property type="evidence" value="ECO:0007669"/>
    <property type="project" value="UniProtKB-SubCell"/>
</dbReference>
<dbReference type="NCBIfam" id="TIGR00360">
    <property type="entry name" value="ComEC_N-term"/>
    <property type="match status" value="1"/>
</dbReference>
<dbReference type="InterPro" id="IPR004477">
    <property type="entry name" value="ComEC_N"/>
</dbReference>
<feature type="transmembrane region" description="Helical" evidence="6">
    <location>
        <begin position="197"/>
        <end position="213"/>
    </location>
</feature>
<feature type="transmembrane region" description="Helical" evidence="6">
    <location>
        <begin position="290"/>
        <end position="310"/>
    </location>
</feature>
<dbReference type="EMBL" id="JWHR01000115">
    <property type="protein sequence ID" value="KHS56257.1"/>
    <property type="molecule type" value="Genomic_DNA"/>
</dbReference>
<keyword evidence="5 6" id="KW-0472">Membrane</keyword>
<comment type="caution">
    <text evidence="8">The sequence shown here is derived from an EMBL/GenBank/DDBJ whole genome shotgun (WGS) entry which is preliminary data.</text>
</comment>
<dbReference type="OrthoDB" id="9761531at2"/>
<dbReference type="AlphaFoldDB" id="A0A0B3W1X3"/>
<evidence type="ECO:0000313" key="9">
    <source>
        <dbReference type="Proteomes" id="UP000031189"/>
    </source>
</evidence>
<keyword evidence="3 6" id="KW-0812">Transmembrane</keyword>
<dbReference type="STRING" id="1577792.QX51_14330"/>
<evidence type="ECO:0000256" key="3">
    <source>
        <dbReference type="ARBA" id="ARBA00022692"/>
    </source>
</evidence>
<gene>
    <name evidence="8" type="ORF">QX51_14330</name>
</gene>
<sequence length="421" mass="49108">MRRPILILFIFLLFISFIYTNNKPLDKIEDKEKITIEGVVRDKVEKDKYDQYKIEKYLVNDYSRKLDIKIGKIVKINGRIKSLDKMNFDDFNYGRYVKSMGYKGVITSKYYKIKGDSKFYTFIGDIKTYLRDTFRYLYKDKSDFVNSLILGQKEYLSKDEKEMFSKTGTSHIIAISGLHTGILCTMIAIIINGINKFYKLIILTIIMILYSVIVGFSPSISRSIVFIVIMYLAIFLEEKRDGICSLSLIGAFLVVNNPYIIYNTSFQLSFLATLSIIYFYKIINKYLKISVVSISLSANILTLPIVYYVFKGIPVLFLLGNVIIVPVIGIIMNLSITSVILFRFSILISKILAYLSKSIIIMVYYLLDKLAENKLAYIEMKNPKLFYVTFYYILIFSYMIYRELKIMKEQENGLQGYYKEY</sequence>
<feature type="domain" description="ComEC/Rec2-related protein" evidence="7">
    <location>
        <begin position="148"/>
        <end position="403"/>
    </location>
</feature>
<feature type="transmembrane region" description="Helical" evidence="6">
    <location>
        <begin position="266"/>
        <end position="283"/>
    </location>
</feature>
<feature type="transmembrane region" description="Helical" evidence="6">
    <location>
        <begin position="316"/>
        <end position="334"/>
    </location>
</feature>
<dbReference type="Proteomes" id="UP000031189">
    <property type="component" value="Unassembled WGS sequence"/>
</dbReference>
<dbReference type="PANTHER" id="PTHR30619">
    <property type="entry name" value="DNA INTERNALIZATION/COMPETENCE PROTEIN COMEC/REC2"/>
    <property type="match status" value="1"/>
</dbReference>
<evidence type="ECO:0000256" key="6">
    <source>
        <dbReference type="SAM" id="Phobius"/>
    </source>
</evidence>
<evidence type="ECO:0000256" key="5">
    <source>
        <dbReference type="ARBA" id="ARBA00023136"/>
    </source>
</evidence>
<evidence type="ECO:0000256" key="1">
    <source>
        <dbReference type="ARBA" id="ARBA00004651"/>
    </source>
</evidence>
<proteinExistence type="predicted"/>
<feature type="transmembrane region" description="Helical" evidence="6">
    <location>
        <begin position="341"/>
        <end position="365"/>
    </location>
</feature>
<feature type="transmembrane region" description="Helical" evidence="6">
    <location>
        <begin position="243"/>
        <end position="260"/>
    </location>
</feature>
<protein>
    <submittedName>
        <fullName evidence="8">Competence protein</fullName>
    </submittedName>
</protein>
<accession>A0A0B3W1X3</accession>
<comment type="subcellular location">
    <subcellularLocation>
        <location evidence="1">Cell membrane</location>
        <topology evidence="1">Multi-pass membrane protein</topology>
    </subcellularLocation>
</comment>
<evidence type="ECO:0000313" key="8">
    <source>
        <dbReference type="EMBL" id="KHS56257.1"/>
    </source>
</evidence>
<keyword evidence="9" id="KW-1185">Reference proteome</keyword>
<evidence type="ECO:0000256" key="2">
    <source>
        <dbReference type="ARBA" id="ARBA00022475"/>
    </source>
</evidence>
<feature type="transmembrane region" description="Helical" evidence="6">
    <location>
        <begin position="385"/>
        <end position="401"/>
    </location>
</feature>
<dbReference type="PANTHER" id="PTHR30619:SF1">
    <property type="entry name" value="RECOMBINATION PROTEIN 2"/>
    <property type="match status" value="1"/>
</dbReference>
<feature type="transmembrane region" description="Helical" evidence="6">
    <location>
        <begin position="171"/>
        <end position="190"/>
    </location>
</feature>
<reference evidence="8 9" key="1">
    <citation type="submission" date="2014-12" db="EMBL/GenBank/DDBJ databases">
        <title>Draft genome sequence of Terrisporobacter sp. 08-306576, isolated from the blood culture of a bacteremia patient.</title>
        <authorList>
            <person name="Lund L.C."/>
            <person name="Sydenham T.V."/>
            <person name="Hogh S.V."/>
            <person name="Skov M.N."/>
            <person name="Kemp M."/>
            <person name="Justesen U.S."/>
        </authorList>
    </citation>
    <scope>NUCLEOTIDE SEQUENCE [LARGE SCALE GENOMIC DNA]</scope>
    <source>
        <strain evidence="8 9">08-306576</strain>
    </source>
</reference>
<keyword evidence="4 6" id="KW-1133">Transmembrane helix</keyword>
<organism evidence="8 9">
    <name type="scientific">Terrisporobacter othiniensis</name>
    <dbReference type="NCBI Taxonomy" id="1577792"/>
    <lineage>
        <taxon>Bacteria</taxon>
        <taxon>Bacillati</taxon>
        <taxon>Bacillota</taxon>
        <taxon>Clostridia</taxon>
        <taxon>Peptostreptococcales</taxon>
        <taxon>Peptostreptococcaceae</taxon>
        <taxon>Terrisporobacter</taxon>
    </lineage>
</organism>
<name>A0A0B3W1X3_9FIRM</name>
<evidence type="ECO:0000256" key="4">
    <source>
        <dbReference type="ARBA" id="ARBA00022989"/>
    </source>
</evidence>
<keyword evidence="2" id="KW-1003">Cell membrane</keyword>